<name>A0AAD6XP95_9AGAR</name>
<dbReference type="AlphaFoldDB" id="A0AAD6XP95"/>
<proteinExistence type="predicted"/>
<organism evidence="1 2">
    <name type="scientific">Mycena belliarum</name>
    <dbReference type="NCBI Taxonomy" id="1033014"/>
    <lineage>
        <taxon>Eukaryota</taxon>
        <taxon>Fungi</taxon>
        <taxon>Dikarya</taxon>
        <taxon>Basidiomycota</taxon>
        <taxon>Agaricomycotina</taxon>
        <taxon>Agaricomycetes</taxon>
        <taxon>Agaricomycetidae</taxon>
        <taxon>Agaricales</taxon>
        <taxon>Marasmiineae</taxon>
        <taxon>Mycenaceae</taxon>
        <taxon>Mycena</taxon>
    </lineage>
</organism>
<reference evidence="1" key="1">
    <citation type="submission" date="2023-03" db="EMBL/GenBank/DDBJ databases">
        <title>Massive genome expansion in bonnet fungi (Mycena s.s.) driven by repeated elements and novel gene families across ecological guilds.</title>
        <authorList>
            <consortium name="Lawrence Berkeley National Laboratory"/>
            <person name="Harder C.B."/>
            <person name="Miyauchi S."/>
            <person name="Viragh M."/>
            <person name="Kuo A."/>
            <person name="Thoen E."/>
            <person name="Andreopoulos B."/>
            <person name="Lu D."/>
            <person name="Skrede I."/>
            <person name="Drula E."/>
            <person name="Henrissat B."/>
            <person name="Morin E."/>
            <person name="Kohler A."/>
            <person name="Barry K."/>
            <person name="LaButti K."/>
            <person name="Morin E."/>
            <person name="Salamov A."/>
            <person name="Lipzen A."/>
            <person name="Mereny Z."/>
            <person name="Hegedus B."/>
            <person name="Baldrian P."/>
            <person name="Stursova M."/>
            <person name="Weitz H."/>
            <person name="Taylor A."/>
            <person name="Grigoriev I.V."/>
            <person name="Nagy L.G."/>
            <person name="Martin F."/>
            <person name="Kauserud H."/>
        </authorList>
    </citation>
    <scope>NUCLEOTIDE SEQUENCE</scope>
    <source>
        <strain evidence="1">CBHHK173m</strain>
    </source>
</reference>
<evidence type="ECO:0000313" key="1">
    <source>
        <dbReference type="EMBL" id="KAJ7083614.1"/>
    </source>
</evidence>
<dbReference type="EMBL" id="JARJCN010000040">
    <property type="protein sequence ID" value="KAJ7083614.1"/>
    <property type="molecule type" value="Genomic_DNA"/>
</dbReference>
<dbReference type="Proteomes" id="UP001222325">
    <property type="component" value="Unassembled WGS sequence"/>
</dbReference>
<keyword evidence="2" id="KW-1185">Reference proteome</keyword>
<evidence type="ECO:0000313" key="2">
    <source>
        <dbReference type="Proteomes" id="UP001222325"/>
    </source>
</evidence>
<comment type="caution">
    <text evidence="1">The sequence shown here is derived from an EMBL/GenBank/DDBJ whole genome shotgun (WGS) entry which is preliminary data.</text>
</comment>
<protein>
    <submittedName>
        <fullName evidence="1">Uncharacterized protein</fullName>
    </submittedName>
</protein>
<gene>
    <name evidence="1" type="ORF">B0H15DRAFT_784850</name>
</gene>
<sequence>MAFIELLVIVYGSCSRDPNDDDRFGPEQRRVEITLNFPTIPNEARTLAEREEWLHLFLRGTLEDMTHNRNWQCEFCTKHARETYWMPNSWMHLSPPRVCCYVHNVCNTVAGPCADQLRLASIQLRR</sequence>
<accession>A0AAD6XP95</accession>